<dbReference type="Proteomes" id="UP000623467">
    <property type="component" value="Unassembled WGS sequence"/>
</dbReference>
<accession>A0A8H7CV85</accession>
<dbReference type="PANTHER" id="PTHR33104:SF2">
    <property type="entry name" value="CXC3 LIKE CYSTEINE CLUSTER DOMAIN-CONTAINING PROTEIN"/>
    <property type="match status" value="1"/>
</dbReference>
<dbReference type="OrthoDB" id="3214502at2759"/>
<feature type="compositionally biased region" description="Low complexity" evidence="1">
    <location>
        <begin position="10"/>
        <end position="23"/>
    </location>
</feature>
<feature type="compositionally biased region" description="Pro residues" evidence="1">
    <location>
        <begin position="80"/>
        <end position="94"/>
    </location>
</feature>
<evidence type="ECO:0000313" key="3">
    <source>
        <dbReference type="EMBL" id="KAF7351520.1"/>
    </source>
</evidence>
<protein>
    <submittedName>
        <fullName evidence="3">CxC2 domain-containing protein</fullName>
    </submittedName>
</protein>
<evidence type="ECO:0000256" key="1">
    <source>
        <dbReference type="SAM" id="MobiDB-lite"/>
    </source>
</evidence>
<dbReference type="Pfam" id="PF18803">
    <property type="entry name" value="CxC2"/>
    <property type="match status" value="1"/>
</dbReference>
<organism evidence="3 4">
    <name type="scientific">Mycena sanguinolenta</name>
    <dbReference type="NCBI Taxonomy" id="230812"/>
    <lineage>
        <taxon>Eukaryota</taxon>
        <taxon>Fungi</taxon>
        <taxon>Dikarya</taxon>
        <taxon>Basidiomycota</taxon>
        <taxon>Agaricomycotina</taxon>
        <taxon>Agaricomycetes</taxon>
        <taxon>Agaricomycetidae</taxon>
        <taxon>Agaricales</taxon>
        <taxon>Marasmiineae</taxon>
        <taxon>Mycenaceae</taxon>
        <taxon>Mycena</taxon>
    </lineage>
</organism>
<dbReference type="Pfam" id="PF18758">
    <property type="entry name" value="KDZ"/>
    <property type="match status" value="1"/>
</dbReference>
<feature type="region of interest" description="Disordered" evidence="1">
    <location>
        <begin position="1"/>
        <end position="23"/>
    </location>
</feature>
<feature type="region of interest" description="Disordered" evidence="1">
    <location>
        <begin position="951"/>
        <end position="998"/>
    </location>
</feature>
<evidence type="ECO:0000313" key="4">
    <source>
        <dbReference type="Proteomes" id="UP000623467"/>
    </source>
</evidence>
<feature type="domain" description="CxC2-like cysteine cluster KDZ transposase-associated" evidence="2">
    <location>
        <begin position="184"/>
        <end position="292"/>
    </location>
</feature>
<feature type="region of interest" description="Disordered" evidence="1">
    <location>
        <begin position="833"/>
        <end position="865"/>
    </location>
</feature>
<sequence>MRRANRNKKVSGPSNPSQSVPSQSWLSFNVANLVAPEAAPIQSYVDREQTDIVDPSPEPQPSVDDADRYVMSGELDAEEPPLPRLPRVPQPPNPKRFEPSDKTMNKWMRTLRDIYLVQLLRREGCADASPTLCPRCNAEKPRYRCQECAGGTMLCGQCCVQEHAKNPLHIIHEWNGIFFAKTSLRTLGLRVQLGHAPGDRCAHPQAGYGEFVVLHHNGIHTVNVDFCGCDSAHRAEHYIQLLRAGWYPASDERPQTAATFQLLDEFHLHTLQAKTTAYDFYSVLERLTDNTGVKPPDRYQVFLRMARQYRHLLMLKRAGRGHDPSGVWGTAPGELAVLCPVCPDPKVNLPEDWEKAPPEDQFLYVLFLAIDACFRLKRRMISSEIKDPGLGTGWAYVTENPPYRHYLLSVTDQKEPLSIMPIQNSPGATARQALEWESVHDMNSCNGTESEIYKEASDYIFGSILRHLDPRLRKIISYDIVCQWYKNLVARMKELPPLVRFVLILKLFRFVIPKMHIKGHQLACQEEFSLNLVPGSGQTDGEGIERPWASIGAIATSTRVSGPGARHDALDDHWNFWNWLKTINLPVILRRRLDTARKEQASQREAFELFSLQQAERVPAWKKLVEEYEADNTKKNPYSLKISGMTEAELKVKFATEEEEESKKGLPALHEVTPSSFIAAGLELEEQQRRTRVQAELKKAGTTAMIINLKSLRSKLNRGIAKFRALQATYTPAAIQALARRVTPPEELPEDIPLMLPSALTESERDGGGCVKGGCRDRSGHAGGSVSDDASSVEESTARMNTRSRAVVARNESKIRLHSEKFQMAWQARLRLAGGDKSKDPEEFSRNAEKRRKATERRLRKETGTDEELEEALRIEWSKAWARSRRWTEEVRLLEEEWRRLPISYAHREKVWIDRAVAVPTGSIPFPEAEGMVAYATKQAQMYSRGKKRRVWGPTWDPVIPEGANEDENAGSNTDEEDDERGDIDSDEELLLGGEVDE</sequence>
<dbReference type="AlphaFoldDB" id="A0A8H7CV85"/>
<dbReference type="EMBL" id="JACAZH010000013">
    <property type="protein sequence ID" value="KAF7351520.1"/>
    <property type="molecule type" value="Genomic_DNA"/>
</dbReference>
<dbReference type="InterPro" id="IPR040521">
    <property type="entry name" value="KDZ"/>
</dbReference>
<feature type="region of interest" description="Disordered" evidence="1">
    <location>
        <begin position="761"/>
        <end position="805"/>
    </location>
</feature>
<evidence type="ECO:0000259" key="2">
    <source>
        <dbReference type="Pfam" id="PF18803"/>
    </source>
</evidence>
<feature type="compositionally biased region" description="Low complexity" evidence="1">
    <location>
        <begin position="784"/>
        <end position="795"/>
    </location>
</feature>
<feature type="compositionally biased region" description="Acidic residues" evidence="1">
    <location>
        <begin position="964"/>
        <end position="998"/>
    </location>
</feature>
<proteinExistence type="predicted"/>
<feature type="region of interest" description="Disordered" evidence="1">
    <location>
        <begin position="41"/>
        <end position="101"/>
    </location>
</feature>
<name>A0A8H7CV85_9AGAR</name>
<dbReference type="InterPro" id="IPR041457">
    <property type="entry name" value="CxC2_KDZ-assoc"/>
</dbReference>
<gene>
    <name evidence="3" type="ORF">MSAN_01584400</name>
</gene>
<dbReference type="CDD" id="cd19757">
    <property type="entry name" value="Bbox1"/>
    <property type="match status" value="1"/>
</dbReference>
<keyword evidence="4" id="KW-1185">Reference proteome</keyword>
<dbReference type="PANTHER" id="PTHR33104">
    <property type="entry name" value="SI:DKEY-29D5.2"/>
    <property type="match status" value="1"/>
</dbReference>
<comment type="caution">
    <text evidence="3">The sequence shown here is derived from an EMBL/GenBank/DDBJ whole genome shotgun (WGS) entry which is preliminary data.</text>
</comment>
<feature type="compositionally biased region" description="Basic and acidic residues" evidence="1">
    <location>
        <begin position="834"/>
        <end position="848"/>
    </location>
</feature>
<reference evidence="3" key="1">
    <citation type="submission" date="2020-05" db="EMBL/GenBank/DDBJ databases">
        <title>Mycena genomes resolve the evolution of fungal bioluminescence.</title>
        <authorList>
            <person name="Tsai I.J."/>
        </authorList>
    </citation>
    <scope>NUCLEOTIDE SEQUENCE</scope>
    <source>
        <strain evidence="3">160909Yilan</strain>
    </source>
</reference>